<dbReference type="eggNOG" id="COG1420">
    <property type="taxonomic scope" value="Bacteria"/>
</dbReference>
<sequence length="356" mass="39431">MNSHSFYSLHSKLTLSDRYKQILHATVKCYIDTAEPVGSKMITQQYNFGLSSATIRNAMSVLESWGLLFQPHTSAGRIPSDSGYRVYVDELIAPPTELVQRMRSALAENLAERRDLESLLQGATRLLATLSGCVALITAPQSALVCVRHLQIVHIGEGRALVIVVTDALQTRSFLLDLPQPEMAEQLEALNNYLNIQLQNRMVGELDPAVVGAMGGEYHWYAEFLRGLIALLQRVLQPPTGQLFVSGVGEILKQPEFAEPERIQAIVQLLEVERERIGSLITPEQHQGRQIVVRIGADNPLEPMQFCSLVSSTYYRNETPVGSVGVLGPTRLPYDRAIASVQATSDHLSQVMQSEE</sequence>
<dbReference type="NCBIfam" id="TIGR00331">
    <property type="entry name" value="hrcA"/>
    <property type="match status" value="1"/>
</dbReference>
<evidence type="ECO:0000313" key="7">
    <source>
        <dbReference type="EMBL" id="AGY59977.1"/>
    </source>
</evidence>
<evidence type="ECO:0000256" key="5">
    <source>
        <dbReference type="HAMAP-Rule" id="MF_00081"/>
    </source>
</evidence>
<dbReference type="PATRIC" id="fig|1183438.3.peg.3667"/>
<keyword evidence="1 5" id="KW-0678">Repressor</keyword>
<dbReference type="EMBL" id="CP003587">
    <property type="protein sequence ID" value="AGY59977.1"/>
    <property type="molecule type" value="Genomic_DNA"/>
</dbReference>
<reference evidence="7 8" key="1">
    <citation type="journal article" date="2013" name="PLoS ONE">
        <title>Cultivation and Complete Genome Sequencing of Gloeobacter kilaueensis sp. nov., from a Lava Cave in Kilauea Caldera, Hawai'i.</title>
        <authorList>
            <person name="Saw J.H."/>
            <person name="Schatz M."/>
            <person name="Brown M.V."/>
            <person name="Kunkel D.D."/>
            <person name="Foster J.S."/>
            <person name="Shick H."/>
            <person name="Christensen S."/>
            <person name="Hou S."/>
            <person name="Wan X."/>
            <person name="Donachie S.P."/>
        </authorList>
    </citation>
    <scope>NUCLEOTIDE SEQUENCE [LARGE SCALE GENOMIC DNA]</scope>
    <source>
        <strain evidence="8">JS</strain>
    </source>
</reference>
<accession>U5QLW5</accession>
<proteinExistence type="inferred from homology"/>
<dbReference type="InterPro" id="IPR036388">
    <property type="entry name" value="WH-like_DNA-bd_sf"/>
</dbReference>
<dbReference type="PANTHER" id="PTHR34824">
    <property type="entry name" value="HEAT-INDUCIBLE TRANSCRIPTION REPRESSOR HRCA"/>
    <property type="match status" value="1"/>
</dbReference>
<dbReference type="InterPro" id="IPR036390">
    <property type="entry name" value="WH_DNA-bd_sf"/>
</dbReference>
<dbReference type="SUPFAM" id="SSF55781">
    <property type="entry name" value="GAF domain-like"/>
    <property type="match status" value="1"/>
</dbReference>
<dbReference type="GO" id="GO:0045892">
    <property type="term" value="P:negative regulation of DNA-templated transcription"/>
    <property type="evidence" value="ECO:0007669"/>
    <property type="project" value="UniProtKB-UniRule"/>
</dbReference>
<dbReference type="RefSeq" id="WP_023175293.1">
    <property type="nucleotide sequence ID" value="NC_022600.1"/>
</dbReference>
<dbReference type="HAMAP" id="MF_00081">
    <property type="entry name" value="HrcA"/>
    <property type="match status" value="1"/>
</dbReference>
<keyword evidence="4 5" id="KW-0804">Transcription</keyword>
<evidence type="ECO:0000256" key="1">
    <source>
        <dbReference type="ARBA" id="ARBA00022491"/>
    </source>
</evidence>
<dbReference type="GO" id="GO:0003677">
    <property type="term" value="F:DNA binding"/>
    <property type="evidence" value="ECO:0007669"/>
    <property type="project" value="InterPro"/>
</dbReference>
<gene>
    <name evidence="5 7" type="primary">hrcA</name>
    <name evidence="7" type="ORF">GKIL_3731</name>
</gene>
<dbReference type="AlphaFoldDB" id="U5QLW5"/>
<dbReference type="Gene3D" id="1.10.10.10">
    <property type="entry name" value="Winged helix-like DNA-binding domain superfamily/Winged helix DNA-binding domain"/>
    <property type="match status" value="1"/>
</dbReference>
<evidence type="ECO:0000259" key="6">
    <source>
        <dbReference type="Pfam" id="PF01628"/>
    </source>
</evidence>
<organism evidence="7 8">
    <name type="scientific">Gloeobacter kilaueensis (strain ATCC BAA-2537 / CCAP 1431/1 / ULC 316 / JS1)</name>
    <dbReference type="NCBI Taxonomy" id="1183438"/>
    <lineage>
        <taxon>Bacteria</taxon>
        <taxon>Bacillati</taxon>
        <taxon>Cyanobacteriota</taxon>
        <taxon>Cyanophyceae</taxon>
        <taxon>Gloeobacterales</taxon>
        <taxon>Gloeobacteraceae</taxon>
        <taxon>Gloeobacter</taxon>
    </lineage>
</organism>
<comment type="function">
    <text evidence="5">Negative regulator of class I heat shock genes (grpE-dnaK-dnaJ and groELS operons). Prevents heat-shock induction of these operons.</text>
</comment>
<comment type="similarity">
    <text evidence="5">Belongs to the HrcA family.</text>
</comment>
<protein>
    <recommendedName>
        <fullName evidence="5">Heat-inducible transcription repressor HrcA</fullName>
    </recommendedName>
</protein>
<dbReference type="SUPFAM" id="SSF46785">
    <property type="entry name" value="Winged helix' DNA-binding domain"/>
    <property type="match status" value="1"/>
</dbReference>
<dbReference type="Pfam" id="PF01628">
    <property type="entry name" value="HrcA"/>
    <property type="match status" value="1"/>
</dbReference>
<dbReference type="InterPro" id="IPR021153">
    <property type="entry name" value="HrcA_C"/>
</dbReference>
<dbReference type="STRING" id="1183438.GKIL_3731"/>
<dbReference type="Gene3D" id="3.30.450.40">
    <property type="match status" value="1"/>
</dbReference>
<dbReference type="KEGG" id="glj:GKIL_3731"/>
<dbReference type="InterPro" id="IPR023120">
    <property type="entry name" value="WHTH_transcript_rep_HrcA_IDD"/>
</dbReference>
<dbReference type="Proteomes" id="UP000017396">
    <property type="component" value="Chromosome"/>
</dbReference>
<feature type="domain" description="Heat-inducible transcription repressor HrcA C-terminal" evidence="6">
    <location>
        <begin position="117"/>
        <end position="338"/>
    </location>
</feature>
<evidence type="ECO:0000256" key="2">
    <source>
        <dbReference type="ARBA" id="ARBA00023015"/>
    </source>
</evidence>
<dbReference type="PANTHER" id="PTHR34824:SF1">
    <property type="entry name" value="HEAT-INDUCIBLE TRANSCRIPTION REPRESSOR HRCA"/>
    <property type="match status" value="1"/>
</dbReference>
<dbReference type="PIRSF" id="PIRSF005485">
    <property type="entry name" value="HrcA"/>
    <property type="match status" value="1"/>
</dbReference>
<keyword evidence="2 5" id="KW-0805">Transcription regulation</keyword>
<evidence type="ECO:0000313" key="8">
    <source>
        <dbReference type="Proteomes" id="UP000017396"/>
    </source>
</evidence>
<name>U5QLW5_GLOK1</name>
<dbReference type="InterPro" id="IPR029016">
    <property type="entry name" value="GAF-like_dom_sf"/>
</dbReference>
<dbReference type="Gene3D" id="3.30.390.60">
    <property type="entry name" value="Heat-inducible transcription repressor hrca homolog, domain 3"/>
    <property type="match status" value="1"/>
</dbReference>
<dbReference type="OrthoDB" id="9783139at2"/>
<evidence type="ECO:0000256" key="4">
    <source>
        <dbReference type="ARBA" id="ARBA00023163"/>
    </source>
</evidence>
<evidence type="ECO:0000256" key="3">
    <source>
        <dbReference type="ARBA" id="ARBA00023016"/>
    </source>
</evidence>
<keyword evidence="8" id="KW-1185">Reference proteome</keyword>
<keyword evidence="3 5" id="KW-0346">Stress response</keyword>
<dbReference type="InterPro" id="IPR002571">
    <property type="entry name" value="HrcA"/>
</dbReference>
<dbReference type="HOGENOM" id="CLU_050019_1_0_3"/>